<dbReference type="SUPFAM" id="SSF109604">
    <property type="entry name" value="HD-domain/PDEase-like"/>
    <property type="match status" value="1"/>
</dbReference>
<dbReference type="GO" id="GO:0006203">
    <property type="term" value="P:dGTP catabolic process"/>
    <property type="evidence" value="ECO:0007669"/>
    <property type="project" value="TreeGrafter"/>
</dbReference>
<dbReference type="InterPro" id="IPR003607">
    <property type="entry name" value="HD/PDEase_dom"/>
</dbReference>
<keyword evidence="3" id="KW-1185">Reference proteome</keyword>
<dbReference type="GO" id="GO:0008832">
    <property type="term" value="F:dGTPase activity"/>
    <property type="evidence" value="ECO:0007669"/>
    <property type="project" value="TreeGrafter"/>
</dbReference>
<evidence type="ECO:0000313" key="2">
    <source>
        <dbReference type="EMBL" id="RRQ21601.1"/>
    </source>
</evidence>
<evidence type="ECO:0000313" key="3">
    <source>
        <dbReference type="Proteomes" id="UP000287798"/>
    </source>
</evidence>
<dbReference type="PANTHER" id="PTHR11373:SF4">
    <property type="entry name" value="DEOXYNUCLEOSIDE TRIPHOSPHATE TRIPHOSPHOHYDROLASE SAMHD1"/>
    <property type="match status" value="1"/>
</dbReference>
<name>A0A426QIL2_9GAMM</name>
<organism evidence="2 3">
    <name type="scientific">Thiohalobacter thiocyanaticus</name>
    <dbReference type="NCBI Taxonomy" id="585455"/>
    <lineage>
        <taxon>Bacteria</taxon>
        <taxon>Pseudomonadati</taxon>
        <taxon>Pseudomonadota</taxon>
        <taxon>Gammaproteobacteria</taxon>
        <taxon>Thiohalobacterales</taxon>
        <taxon>Thiohalobacteraceae</taxon>
        <taxon>Thiohalobacter</taxon>
    </lineage>
</organism>
<dbReference type="Gene3D" id="1.10.3210.10">
    <property type="entry name" value="Hypothetical protein af1432"/>
    <property type="match status" value="1"/>
</dbReference>
<dbReference type="EMBL" id="QZMU01000001">
    <property type="protein sequence ID" value="RRQ21601.1"/>
    <property type="molecule type" value="Genomic_DNA"/>
</dbReference>
<dbReference type="Pfam" id="PF01966">
    <property type="entry name" value="HD"/>
    <property type="match status" value="1"/>
</dbReference>
<comment type="caution">
    <text evidence="2">The sequence shown here is derived from an EMBL/GenBank/DDBJ whole genome shotgun (WGS) entry which is preliminary data.</text>
</comment>
<accession>A0A426QIL2</accession>
<gene>
    <name evidence="2" type="ORF">D6C00_06355</name>
</gene>
<dbReference type="InterPro" id="IPR006674">
    <property type="entry name" value="HD_domain"/>
</dbReference>
<dbReference type="CDD" id="cd00077">
    <property type="entry name" value="HDc"/>
    <property type="match status" value="1"/>
</dbReference>
<reference evidence="2 3" key="1">
    <citation type="journal article" date="2010" name="Int. J. Syst. Evol. Microbiol.">
        <title>Thiohalobacter thiocyanaticus gen. nov., sp. nov., a moderately halophilic, sulfur-oxidizing gammaproteobacterium from hypersaline lakes, that utilizes thiocyanate.</title>
        <authorList>
            <person name="Sorokin D.Y."/>
            <person name="Kovaleva O.L."/>
            <person name="Tourova T.P."/>
            <person name="Muyzer G."/>
        </authorList>
    </citation>
    <scope>NUCLEOTIDE SEQUENCE [LARGE SCALE GENOMIC DNA]</scope>
    <source>
        <strain evidence="2 3">Hrh1</strain>
    </source>
</reference>
<sequence length="443" mass="49324">MSAGDDQPDSWALAVLVFDPLYGRFVLPPAAAALVATPEFRRLSQIRLLNTISPTLATLGEVRRYSHTLGVVRLECLWERRPENEYSRGQLDALQAAIILHDIGTPPFGHLFEYILKEAKGWDHESVITDILHGRHVAENRGHQIYAGNTLKIIEVLDGAGIDLMLVGSIIERRHPLSSLILGSLDFDNIDNVVRMALFLGLGNYASLAKDLAASISVNSRGDLVCDEGNVDLIEEWAGVRKSVYEVLVFDELTVSAQAVLTKAIKIALRNDVLSADDWALTDEELLRRLLGSRETKDLIKLHYLGRLPAPVLTVQLNASFREIWSEGTDNFLEEINRIASQHGVGKPLCYVFQENGAFGKEVEFVDPKTGSIWRHGKRTRSTVVYVFDQNKCRVSRSGVLAILNELLIWLGCDMGLVQHAHLLGHKYDAGKQISIEYEIDGD</sequence>
<protein>
    <submittedName>
        <fullName evidence="2">HD domain-containing protein</fullName>
    </submittedName>
</protein>
<dbReference type="InterPro" id="IPR050135">
    <property type="entry name" value="dGTPase-like"/>
</dbReference>
<dbReference type="AlphaFoldDB" id="A0A426QIL2"/>
<feature type="domain" description="HD" evidence="1">
    <location>
        <begin position="64"/>
        <end position="139"/>
    </location>
</feature>
<proteinExistence type="predicted"/>
<evidence type="ECO:0000259" key="1">
    <source>
        <dbReference type="Pfam" id="PF01966"/>
    </source>
</evidence>
<dbReference type="PANTHER" id="PTHR11373">
    <property type="entry name" value="DEOXYNUCLEOSIDE TRIPHOSPHATE TRIPHOSPHOHYDROLASE"/>
    <property type="match status" value="1"/>
</dbReference>
<dbReference type="Proteomes" id="UP000287798">
    <property type="component" value="Unassembled WGS sequence"/>
</dbReference>